<keyword evidence="4 8" id="KW-0812">Transmembrane</keyword>
<dbReference type="InterPro" id="IPR042313">
    <property type="entry name" value="RELL2"/>
</dbReference>
<feature type="region of interest" description="Disordered" evidence="7">
    <location>
        <begin position="1"/>
        <end position="29"/>
    </location>
</feature>
<evidence type="ECO:0008006" key="11">
    <source>
        <dbReference type="Google" id="ProtNLM"/>
    </source>
</evidence>
<evidence type="ECO:0000313" key="10">
    <source>
        <dbReference type="Proteomes" id="UP000308365"/>
    </source>
</evidence>
<feature type="compositionally biased region" description="Gly residues" evidence="7">
    <location>
        <begin position="341"/>
        <end position="359"/>
    </location>
</feature>
<evidence type="ECO:0000256" key="1">
    <source>
        <dbReference type="ARBA" id="ARBA00004162"/>
    </source>
</evidence>
<dbReference type="Proteomes" id="UP000308365">
    <property type="component" value="Unassembled WGS sequence"/>
</dbReference>
<evidence type="ECO:0000256" key="7">
    <source>
        <dbReference type="SAM" id="MobiDB-lite"/>
    </source>
</evidence>
<sequence>MSAGRASGALSRTRTPLEPEPEPEPEPELNHRYRWARWSGWEEQKGGRGCVRESTGRGGGCGGLAQANAEEVWTLTQARSLCRPPENSVPSRSAVSLGGTEAQDKLERGTFWASGKRTRVVEDSLRSCRLAPLARTSTPGTDSSLGLMSEPQPDLEPPQHGLYMLFLLVLVFFLMGLVGFMICHVLKKKGYRCRTSRGSEPDDTQLQPPEDDDMNEDTVERIVRCIIQNEANAEALKEMLGDSEGEGTMQLSSVDATSSLQDGAPSHHHTVHLGSAAPCIHCSRNKRPPLVRQGRSKEGKSRPRPGETTVFSVGRFRVTHIEKRYGLHEHRDGSPTDRSWGSGGGQDPGGGQGSGGGQPRTGIPAVESLPPERPQPLALASPPVRNGGLRDSSLVPRALERSPGASAESMLGAGGRGPSPGLASQEANGQPSKPDTSDHQLRDQPYFHLELHGLRLGDLGRSPTSGPQSLPLPLSANRPPDLLSPSPHSIC</sequence>
<feature type="compositionally biased region" description="Polar residues" evidence="7">
    <location>
        <begin position="425"/>
        <end position="434"/>
    </location>
</feature>
<keyword evidence="5 8" id="KW-1133">Transmembrane helix</keyword>
<organism evidence="9 10">
    <name type="scientific">Monodon monoceros</name>
    <name type="common">Narwhal</name>
    <name type="synonym">Ceratodon monodon</name>
    <dbReference type="NCBI Taxonomy" id="40151"/>
    <lineage>
        <taxon>Eukaryota</taxon>
        <taxon>Metazoa</taxon>
        <taxon>Chordata</taxon>
        <taxon>Craniata</taxon>
        <taxon>Vertebrata</taxon>
        <taxon>Euteleostomi</taxon>
        <taxon>Mammalia</taxon>
        <taxon>Eutheria</taxon>
        <taxon>Laurasiatheria</taxon>
        <taxon>Artiodactyla</taxon>
        <taxon>Whippomorpha</taxon>
        <taxon>Cetacea</taxon>
        <taxon>Odontoceti</taxon>
        <taxon>Monodontidae</taxon>
        <taxon>Monodon</taxon>
    </lineage>
</organism>
<dbReference type="Pfam" id="PF12606">
    <property type="entry name" value="RELT"/>
    <property type="match status" value="1"/>
</dbReference>
<dbReference type="EMBL" id="RWIC01000071">
    <property type="protein sequence ID" value="TKC50783.1"/>
    <property type="molecule type" value="Genomic_DNA"/>
</dbReference>
<dbReference type="GO" id="GO:0005886">
    <property type="term" value="C:plasma membrane"/>
    <property type="evidence" value="ECO:0007669"/>
    <property type="project" value="UniProtKB-SubCell"/>
</dbReference>
<dbReference type="GO" id="GO:1900745">
    <property type="term" value="P:positive regulation of p38MAPK cascade"/>
    <property type="evidence" value="ECO:0007669"/>
    <property type="project" value="InterPro"/>
</dbReference>
<evidence type="ECO:0000313" key="9">
    <source>
        <dbReference type="EMBL" id="TKC50783.1"/>
    </source>
</evidence>
<evidence type="ECO:0000256" key="5">
    <source>
        <dbReference type="ARBA" id="ARBA00022989"/>
    </source>
</evidence>
<feature type="compositionally biased region" description="Basic and acidic residues" evidence="7">
    <location>
        <begin position="319"/>
        <end position="335"/>
    </location>
</feature>
<dbReference type="GO" id="GO:0010811">
    <property type="term" value="P:positive regulation of cell-substrate adhesion"/>
    <property type="evidence" value="ECO:0007669"/>
    <property type="project" value="TreeGrafter"/>
</dbReference>
<dbReference type="PANTHER" id="PTHR31481:SF0">
    <property type="entry name" value="RELT-LIKE PROTEIN 2"/>
    <property type="match status" value="1"/>
</dbReference>
<name>A0A4U1FL86_MONMO</name>
<feature type="region of interest" description="Disordered" evidence="7">
    <location>
        <begin position="280"/>
        <end position="491"/>
    </location>
</feature>
<evidence type="ECO:0000256" key="6">
    <source>
        <dbReference type="ARBA" id="ARBA00023136"/>
    </source>
</evidence>
<reference evidence="10" key="1">
    <citation type="journal article" date="2019" name="IScience">
        <title>Narwhal Genome Reveals Long-Term Low Genetic Diversity despite Current Large Abundance Size.</title>
        <authorList>
            <person name="Westbury M.V."/>
            <person name="Petersen B."/>
            <person name="Garde E."/>
            <person name="Heide-Jorgensen M.P."/>
            <person name="Lorenzen E.D."/>
        </authorList>
    </citation>
    <scope>NUCLEOTIDE SEQUENCE [LARGE SCALE GENOMIC DNA]</scope>
</reference>
<keyword evidence="3" id="KW-1003">Cell membrane</keyword>
<protein>
    <recommendedName>
        <fullName evidence="11">RELT like 2</fullName>
    </recommendedName>
</protein>
<evidence type="ECO:0000256" key="3">
    <source>
        <dbReference type="ARBA" id="ARBA00022475"/>
    </source>
</evidence>
<evidence type="ECO:0000256" key="2">
    <source>
        <dbReference type="ARBA" id="ARBA00008688"/>
    </source>
</evidence>
<evidence type="ECO:0000256" key="8">
    <source>
        <dbReference type="SAM" id="Phobius"/>
    </source>
</evidence>
<proteinExistence type="inferred from homology"/>
<comment type="subcellular location">
    <subcellularLocation>
        <location evidence="1">Cell membrane</location>
        <topology evidence="1">Single-pass membrane protein</topology>
    </subcellularLocation>
</comment>
<feature type="transmembrane region" description="Helical" evidence="8">
    <location>
        <begin position="162"/>
        <end position="186"/>
    </location>
</feature>
<dbReference type="InterPro" id="IPR022248">
    <property type="entry name" value="TNF_rcpt_RELT"/>
</dbReference>
<dbReference type="AlphaFoldDB" id="A0A4U1FL86"/>
<dbReference type="PANTHER" id="PTHR31481">
    <property type="entry name" value="RELT-LIKE PROTEIN 2 RELL2"/>
    <property type="match status" value="1"/>
</dbReference>
<keyword evidence="6 8" id="KW-0472">Membrane</keyword>
<comment type="similarity">
    <text evidence="2">Belongs to the RELT family.</text>
</comment>
<feature type="region of interest" description="Disordered" evidence="7">
    <location>
        <begin position="193"/>
        <end position="214"/>
    </location>
</feature>
<comment type="caution">
    <text evidence="9">The sequence shown here is derived from an EMBL/GenBank/DDBJ whole genome shotgun (WGS) entry which is preliminary data.</text>
</comment>
<accession>A0A4U1FL86</accession>
<evidence type="ECO:0000256" key="4">
    <source>
        <dbReference type="ARBA" id="ARBA00022692"/>
    </source>
</evidence>
<gene>
    <name evidence="9" type="ORF">EI555_018741</name>
</gene>
<feature type="compositionally biased region" description="Basic and acidic residues" evidence="7">
    <location>
        <begin position="295"/>
        <end position="305"/>
    </location>
</feature>